<evidence type="ECO:0000313" key="1">
    <source>
        <dbReference type="EMBL" id="PRY48875.1"/>
    </source>
</evidence>
<dbReference type="Proteomes" id="UP000238034">
    <property type="component" value="Unassembled WGS sequence"/>
</dbReference>
<comment type="caution">
    <text evidence="1">The sequence shown here is derived from an EMBL/GenBank/DDBJ whole genome shotgun (WGS) entry which is preliminary data.</text>
</comment>
<name>A0A2T0TT83_9SPHI</name>
<protein>
    <submittedName>
        <fullName evidence="1">Uncharacterized protein</fullName>
    </submittedName>
</protein>
<dbReference type="OrthoDB" id="797407at2"/>
<sequence>MSEMKASDLVALQYLMTEDIYLISEKEPATSSAESQDSSPAFDYLGENNKFMLLLIQEDSHPNLRSNELEALSSILGAKRMSIKDVAIVNQRKYNSSSWKEFKAYFACSSIVLFGIDPQQIKLRPLPKNAITDFEGMQVLFTYSFAEMLNSVDKKREFWNQMKKL</sequence>
<dbReference type="AlphaFoldDB" id="A0A2T0TT83"/>
<accession>A0A2T0TT83</accession>
<dbReference type="RefSeq" id="WP_106295255.1">
    <property type="nucleotide sequence ID" value="NZ_PVTH01000013.1"/>
</dbReference>
<dbReference type="EMBL" id="PVTH01000013">
    <property type="protein sequence ID" value="PRY48875.1"/>
    <property type="molecule type" value="Genomic_DNA"/>
</dbReference>
<evidence type="ECO:0000313" key="2">
    <source>
        <dbReference type="Proteomes" id="UP000238034"/>
    </source>
</evidence>
<proteinExistence type="predicted"/>
<reference evidence="1 2" key="1">
    <citation type="submission" date="2018-03" db="EMBL/GenBank/DDBJ databases">
        <title>Genomic Encyclopedia of Type Strains, Phase III (KMG-III): the genomes of soil and plant-associated and newly described type strains.</title>
        <authorList>
            <person name="Whitman W."/>
        </authorList>
    </citation>
    <scope>NUCLEOTIDE SEQUENCE [LARGE SCALE GENOMIC DNA]</scope>
    <source>
        <strain evidence="1 2">CGMCC 1.9313</strain>
    </source>
</reference>
<organism evidence="1 2">
    <name type="scientific">Arcticibacter pallidicorallinus</name>
    <dbReference type="NCBI Taxonomy" id="1259464"/>
    <lineage>
        <taxon>Bacteria</taxon>
        <taxon>Pseudomonadati</taxon>
        <taxon>Bacteroidota</taxon>
        <taxon>Sphingobacteriia</taxon>
        <taxon>Sphingobacteriales</taxon>
        <taxon>Sphingobacteriaceae</taxon>
        <taxon>Arcticibacter</taxon>
    </lineage>
</organism>
<keyword evidence="2" id="KW-1185">Reference proteome</keyword>
<gene>
    <name evidence="1" type="ORF">B0I27_11358</name>
</gene>